<accession>A0A437LQQ8</accession>
<proteinExistence type="predicted"/>
<gene>
    <name evidence="3" type="ORF">EOD73_01620</name>
</gene>
<protein>
    <recommendedName>
        <fullName evidence="5">Tetratricopeptide repeat protein</fullName>
    </recommendedName>
</protein>
<feature type="signal peptide" evidence="2">
    <location>
        <begin position="1"/>
        <end position="27"/>
    </location>
</feature>
<evidence type="ECO:0000313" key="4">
    <source>
        <dbReference type="Proteomes" id="UP000288587"/>
    </source>
</evidence>
<dbReference type="InterPro" id="IPR011990">
    <property type="entry name" value="TPR-like_helical_dom_sf"/>
</dbReference>
<dbReference type="PROSITE" id="PS51257">
    <property type="entry name" value="PROKAR_LIPOPROTEIN"/>
    <property type="match status" value="1"/>
</dbReference>
<comment type="caution">
    <text evidence="3">The sequence shown here is derived from an EMBL/GenBank/DDBJ whole genome shotgun (WGS) entry which is preliminary data.</text>
</comment>
<evidence type="ECO:0008006" key="5">
    <source>
        <dbReference type="Google" id="ProtNLM"/>
    </source>
</evidence>
<evidence type="ECO:0000256" key="1">
    <source>
        <dbReference type="SAM" id="MobiDB-lite"/>
    </source>
</evidence>
<dbReference type="Proteomes" id="UP000288587">
    <property type="component" value="Unassembled WGS sequence"/>
</dbReference>
<dbReference type="AlphaFoldDB" id="A0A437LQQ8"/>
<feature type="compositionally biased region" description="Low complexity" evidence="1">
    <location>
        <begin position="215"/>
        <end position="228"/>
    </location>
</feature>
<dbReference type="Gene3D" id="1.25.40.10">
    <property type="entry name" value="Tetratricopeptide repeat domain"/>
    <property type="match status" value="1"/>
</dbReference>
<organism evidence="3 4">
    <name type="scientific">Inhella crocodyli</name>
    <dbReference type="NCBI Taxonomy" id="2499851"/>
    <lineage>
        <taxon>Bacteria</taxon>
        <taxon>Pseudomonadati</taxon>
        <taxon>Pseudomonadota</taxon>
        <taxon>Betaproteobacteria</taxon>
        <taxon>Burkholderiales</taxon>
        <taxon>Sphaerotilaceae</taxon>
        <taxon>Inhella</taxon>
    </lineage>
</organism>
<keyword evidence="4" id="KW-1185">Reference proteome</keyword>
<keyword evidence="2" id="KW-0732">Signal</keyword>
<sequence length="228" mass="24806">MSRTMKPITALIQISAACLLASGAANAQYGASACGGLANAYGPYDYRVERTGKLPIVDGAHFTPQVEFLIKGDRGPLGADLDYTLRASPNHHRALASVANWGVRTKGAQPPTLPRPVECYFDRAFRFQPDDTVPRLLFANYLNRLQRFAEAKTSLQVLSNRDDLQGITHFNIGMLLLDAGAPEEALRHAHLALSKGWPRSELADRLRAQGKWQEPEAATEPATGASSP</sequence>
<dbReference type="SUPFAM" id="SSF48452">
    <property type="entry name" value="TPR-like"/>
    <property type="match status" value="1"/>
</dbReference>
<evidence type="ECO:0000256" key="2">
    <source>
        <dbReference type="SAM" id="SignalP"/>
    </source>
</evidence>
<reference evidence="3 4" key="1">
    <citation type="submission" date="2019-01" db="EMBL/GenBank/DDBJ databases">
        <authorList>
            <person name="Chen W.-M."/>
        </authorList>
    </citation>
    <scope>NUCLEOTIDE SEQUENCE [LARGE SCALE GENOMIC DNA]</scope>
    <source>
        <strain evidence="3 4">CCP-18</strain>
    </source>
</reference>
<dbReference type="EMBL" id="SACM01000001">
    <property type="protein sequence ID" value="RVT87750.1"/>
    <property type="molecule type" value="Genomic_DNA"/>
</dbReference>
<evidence type="ECO:0000313" key="3">
    <source>
        <dbReference type="EMBL" id="RVT87750.1"/>
    </source>
</evidence>
<feature type="chain" id="PRO_5019552836" description="Tetratricopeptide repeat protein" evidence="2">
    <location>
        <begin position="28"/>
        <end position="228"/>
    </location>
</feature>
<name>A0A437LQQ8_9BURK</name>
<feature type="region of interest" description="Disordered" evidence="1">
    <location>
        <begin position="204"/>
        <end position="228"/>
    </location>
</feature>